<name>A0A2G5VAQ4_9PELO</name>
<proteinExistence type="predicted"/>
<reference evidence="3" key="1">
    <citation type="submission" date="2017-10" db="EMBL/GenBank/DDBJ databases">
        <title>Rapid genome shrinkage in a self-fertile nematode reveals novel sperm competition proteins.</title>
        <authorList>
            <person name="Yin D."/>
            <person name="Schwarz E.M."/>
            <person name="Thomas C.G."/>
            <person name="Felde R.L."/>
            <person name="Korf I.F."/>
            <person name="Cutter A.D."/>
            <person name="Schartner C.M."/>
            <person name="Ralston E.J."/>
            <person name="Meyer B.J."/>
            <person name="Haag E.S."/>
        </authorList>
    </citation>
    <scope>NUCLEOTIDE SEQUENCE [LARGE SCALE GENOMIC DNA]</scope>
    <source>
        <strain evidence="3">JU1422</strain>
    </source>
</reference>
<dbReference type="EMBL" id="PDUG01000002">
    <property type="protein sequence ID" value="PIC48869.1"/>
    <property type="molecule type" value="Genomic_DNA"/>
</dbReference>
<gene>
    <name evidence="2" type="primary">Cnig_chr_II.g7691</name>
    <name evidence="2" type="ORF">B9Z55_007691</name>
</gene>
<dbReference type="Proteomes" id="UP000230233">
    <property type="component" value="Chromosome II"/>
</dbReference>
<organism evidence="2 3">
    <name type="scientific">Caenorhabditis nigoni</name>
    <dbReference type="NCBI Taxonomy" id="1611254"/>
    <lineage>
        <taxon>Eukaryota</taxon>
        <taxon>Metazoa</taxon>
        <taxon>Ecdysozoa</taxon>
        <taxon>Nematoda</taxon>
        <taxon>Chromadorea</taxon>
        <taxon>Rhabditida</taxon>
        <taxon>Rhabditina</taxon>
        <taxon>Rhabditomorpha</taxon>
        <taxon>Rhabditoidea</taxon>
        <taxon>Rhabditidae</taxon>
        <taxon>Peloderinae</taxon>
        <taxon>Caenorhabditis</taxon>
    </lineage>
</organism>
<evidence type="ECO:0000313" key="2">
    <source>
        <dbReference type="EMBL" id="PIC48869.1"/>
    </source>
</evidence>
<keyword evidence="1" id="KW-0175">Coiled coil</keyword>
<feature type="coiled-coil region" evidence="1">
    <location>
        <begin position="17"/>
        <end position="80"/>
    </location>
</feature>
<sequence>MTSSLEIRTEPDWLVEVRQMRSELIAATEEIKKNQKDSIQELESKIEDLKKDNKKHLDEISEKLQSIEELISKISKSNEEAGKSKDDSTVSKNVNLLKNTTNMASEKQIKLKHVFKNINKPEENFPKFSGVEDHFNVNW</sequence>
<comment type="caution">
    <text evidence="2">The sequence shown here is derived from an EMBL/GenBank/DDBJ whole genome shotgun (WGS) entry which is preliminary data.</text>
</comment>
<evidence type="ECO:0000256" key="1">
    <source>
        <dbReference type="SAM" id="Coils"/>
    </source>
</evidence>
<keyword evidence="3" id="KW-1185">Reference proteome</keyword>
<protein>
    <submittedName>
        <fullName evidence="2">Uncharacterized protein</fullName>
    </submittedName>
</protein>
<evidence type="ECO:0000313" key="3">
    <source>
        <dbReference type="Proteomes" id="UP000230233"/>
    </source>
</evidence>
<dbReference type="AlphaFoldDB" id="A0A2G5VAQ4"/>
<accession>A0A2G5VAQ4</accession>